<feature type="transmembrane region" description="Helical" evidence="16">
    <location>
        <begin position="175"/>
        <end position="197"/>
    </location>
</feature>
<dbReference type="PANTHER" id="PTHR33048:SF47">
    <property type="entry name" value="INTEGRAL MEMBRANE PROTEIN-RELATED"/>
    <property type="match status" value="1"/>
</dbReference>
<dbReference type="InterPro" id="IPR052337">
    <property type="entry name" value="SAT4-like"/>
</dbReference>
<evidence type="ECO:0000256" key="4">
    <source>
        <dbReference type="ARBA" id="ARBA00010031"/>
    </source>
</evidence>
<evidence type="ECO:0000256" key="1">
    <source>
        <dbReference type="ARBA" id="ARBA00004141"/>
    </source>
</evidence>
<keyword evidence="11 14" id="KW-1015">Disulfide bond</keyword>
<evidence type="ECO:0000256" key="15">
    <source>
        <dbReference type="SAM" id="MobiDB-lite"/>
    </source>
</evidence>
<evidence type="ECO:0000256" key="6">
    <source>
        <dbReference type="ARBA" id="ARBA00022622"/>
    </source>
</evidence>
<feature type="transmembrane region" description="Helical" evidence="16">
    <location>
        <begin position="228"/>
        <end position="249"/>
    </location>
</feature>
<dbReference type="SMART" id="SM00747">
    <property type="entry name" value="CFEM"/>
    <property type="match status" value="1"/>
</dbReference>
<name>A0AAW0QZ58_9PEZI</name>
<dbReference type="PROSITE" id="PS51257">
    <property type="entry name" value="PROKAR_LIPOPROTEIN"/>
    <property type="match status" value="1"/>
</dbReference>
<comment type="subcellular location">
    <subcellularLocation>
        <location evidence="2">Membrane</location>
        <topology evidence="2">Lipid-anchor</topology>
        <topology evidence="2">GPI-anchor</topology>
    </subcellularLocation>
    <subcellularLocation>
        <location evidence="1">Membrane</location>
        <topology evidence="1">Multi-pass membrane protein</topology>
    </subcellularLocation>
    <subcellularLocation>
        <location evidence="3">Secreted</location>
    </subcellularLocation>
</comment>
<dbReference type="InterPro" id="IPR008427">
    <property type="entry name" value="Extracellular_membr_CFEM_dom"/>
</dbReference>
<dbReference type="InterPro" id="IPR049326">
    <property type="entry name" value="Rhodopsin_dom_fungi"/>
</dbReference>
<keyword evidence="6" id="KW-0325">Glycoprotein</keyword>
<dbReference type="PROSITE" id="PS52012">
    <property type="entry name" value="CFEM"/>
    <property type="match status" value="1"/>
</dbReference>
<feature type="region of interest" description="Disordered" evidence="15">
    <location>
        <begin position="473"/>
        <end position="534"/>
    </location>
</feature>
<evidence type="ECO:0000256" key="13">
    <source>
        <dbReference type="ARBA" id="ARBA00038359"/>
    </source>
</evidence>
<keyword evidence="10 16" id="KW-0472">Membrane</keyword>
<evidence type="ECO:0000256" key="11">
    <source>
        <dbReference type="ARBA" id="ARBA00023157"/>
    </source>
</evidence>
<keyword evidence="20" id="KW-1185">Reference proteome</keyword>
<feature type="chain" id="PRO_5043979375" description="CFEM domain-containing protein" evidence="17">
    <location>
        <begin position="20"/>
        <end position="534"/>
    </location>
</feature>
<keyword evidence="8 17" id="KW-0732">Signal</keyword>
<comment type="caution">
    <text evidence="19">The sequence shown here is derived from an EMBL/GenBank/DDBJ whole genome shotgun (WGS) entry which is preliminary data.</text>
</comment>
<evidence type="ECO:0000256" key="7">
    <source>
        <dbReference type="ARBA" id="ARBA00022692"/>
    </source>
</evidence>
<evidence type="ECO:0000256" key="17">
    <source>
        <dbReference type="SAM" id="SignalP"/>
    </source>
</evidence>
<organism evidence="19 20">
    <name type="scientific">Apiospora kogelbergensis</name>
    <dbReference type="NCBI Taxonomy" id="1337665"/>
    <lineage>
        <taxon>Eukaryota</taxon>
        <taxon>Fungi</taxon>
        <taxon>Dikarya</taxon>
        <taxon>Ascomycota</taxon>
        <taxon>Pezizomycotina</taxon>
        <taxon>Sordariomycetes</taxon>
        <taxon>Xylariomycetidae</taxon>
        <taxon>Amphisphaeriales</taxon>
        <taxon>Apiosporaceae</taxon>
        <taxon>Apiospora</taxon>
    </lineage>
</organism>
<keyword evidence="6" id="KW-0336">GPI-anchor</keyword>
<dbReference type="GO" id="GO:0098552">
    <property type="term" value="C:side of membrane"/>
    <property type="evidence" value="ECO:0007669"/>
    <property type="project" value="UniProtKB-KW"/>
</dbReference>
<feature type="disulfide bond" evidence="14">
    <location>
        <begin position="58"/>
        <end position="91"/>
    </location>
</feature>
<evidence type="ECO:0000256" key="3">
    <source>
        <dbReference type="ARBA" id="ARBA00004613"/>
    </source>
</evidence>
<protein>
    <recommendedName>
        <fullName evidence="18">CFEM domain-containing protein</fullName>
    </recommendedName>
</protein>
<keyword evidence="5" id="KW-0964">Secreted</keyword>
<feature type="transmembrane region" description="Helical" evidence="16">
    <location>
        <begin position="150"/>
        <end position="168"/>
    </location>
</feature>
<evidence type="ECO:0000256" key="16">
    <source>
        <dbReference type="SAM" id="Phobius"/>
    </source>
</evidence>
<comment type="similarity">
    <text evidence="13">Belongs to the SAT4 family.</text>
</comment>
<keyword evidence="9 16" id="KW-1133">Transmembrane helix</keyword>
<feature type="transmembrane region" description="Helical" evidence="16">
    <location>
        <begin position="102"/>
        <end position="121"/>
    </location>
</feature>
<evidence type="ECO:0000256" key="8">
    <source>
        <dbReference type="ARBA" id="ARBA00022729"/>
    </source>
</evidence>
<dbReference type="EMBL" id="JAQQWP010000004">
    <property type="protein sequence ID" value="KAK8120284.1"/>
    <property type="molecule type" value="Genomic_DNA"/>
</dbReference>
<keyword evidence="12" id="KW-0449">Lipoprotein</keyword>
<evidence type="ECO:0000256" key="14">
    <source>
        <dbReference type="PROSITE-ProRule" id="PRU01356"/>
    </source>
</evidence>
<keyword evidence="7 16" id="KW-0812">Transmembrane</keyword>
<evidence type="ECO:0000256" key="5">
    <source>
        <dbReference type="ARBA" id="ARBA00022525"/>
    </source>
</evidence>
<evidence type="ECO:0000313" key="19">
    <source>
        <dbReference type="EMBL" id="KAK8120284.1"/>
    </source>
</evidence>
<evidence type="ECO:0000256" key="2">
    <source>
        <dbReference type="ARBA" id="ARBA00004589"/>
    </source>
</evidence>
<evidence type="ECO:0000313" key="20">
    <source>
        <dbReference type="Proteomes" id="UP001392437"/>
    </source>
</evidence>
<evidence type="ECO:0000256" key="12">
    <source>
        <dbReference type="ARBA" id="ARBA00023288"/>
    </source>
</evidence>
<accession>A0AAW0QZ58</accession>
<evidence type="ECO:0000256" key="9">
    <source>
        <dbReference type="ARBA" id="ARBA00022989"/>
    </source>
</evidence>
<comment type="caution">
    <text evidence="14">Lacks conserved residue(s) required for the propagation of feature annotation.</text>
</comment>
<proteinExistence type="inferred from homology"/>
<feature type="domain" description="CFEM" evidence="18">
    <location>
        <begin position="6"/>
        <end position="118"/>
    </location>
</feature>
<dbReference type="GO" id="GO:0005576">
    <property type="term" value="C:extracellular region"/>
    <property type="evidence" value="ECO:0007669"/>
    <property type="project" value="UniProtKB-SubCell"/>
</dbReference>
<feature type="transmembrane region" description="Helical" evidence="16">
    <location>
        <begin position="261"/>
        <end position="280"/>
    </location>
</feature>
<dbReference type="Pfam" id="PF20684">
    <property type="entry name" value="Fung_rhodopsin"/>
    <property type="match status" value="1"/>
</dbReference>
<gene>
    <name evidence="19" type="ORF">PG999_004404</name>
</gene>
<dbReference type="Pfam" id="PF05730">
    <property type="entry name" value="CFEM"/>
    <property type="match status" value="1"/>
</dbReference>
<dbReference type="AlphaFoldDB" id="A0AAW0QZ58"/>
<dbReference type="PANTHER" id="PTHR33048">
    <property type="entry name" value="PTH11-LIKE INTEGRAL MEMBRANE PROTEIN (AFU_ORTHOLOGUE AFUA_5G11245)"/>
    <property type="match status" value="1"/>
</dbReference>
<reference evidence="19 20" key="1">
    <citation type="submission" date="2023-01" db="EMBL/GenBank/DDBJ databases">
        <title>Analysis of 21 Apiospora genomes using comparative genomics revels a genus with tremendous synthesis potential of carbohydrate active enzymes and secondary metabolites.</title>
        <authorList>
            <person name="Sorensen T."/>
        </authorList>
    </citation>
    <scope>NUCLEOTIDE SEQUENCE [LARGE SCALE GENOMIC DNA]</scope>
    <source>
        <strain evidence="19 20">CBS 117206</strain>
    </source>
</reference>
<comment type="similarity">
    <text evidence="4">Belongs to the RBT5 family.</text>
</comment>
<evidence type="ECO:0000256" key="10">
    <source>
        <dbReference type="ARBA" id="ARBA00023136"/>
    </source>
</evidence>
<dbReference type="Proteomes" id="UP001392437">
    <property type="component" value="Unassembled WGS sequence"/>
</dbReference>
<feature type="signal peptide" evidence="17">
    <location>
        <begin position="1"/>
        <end position="19"/>
    </location>
</feature>
<evidence type="ECO:0000259" key="18">
    <source>
        <dbReference type="PROSITE" id="PS52012"/>
    </source>
</evidence>
<sequence>MKFLSAIFLPILGLSVTGACAIGSSDYVADIPKCGLQCAIKLVPNSKCQSFVNSTCICSNTELRNAVTQCVTLSCSGLDAFEFGKVQYKACELPVRSRKLELWAFILVEIFTIICMLARFASRILLKTWDLDDYFFVPIFLFFVDETLYLIALPLIKVAILCFYLRIFPHQRFRVTVYVAIGFIVMSGSVFLALQIAQCIPLSLNWEGWKDLDTRQHKCLNVTLLTTIAGYFSIAQDGVVLFLPLPILLSMHMPLGQRLKACLIFSLGVFATAVSCIRILYIKKFQTSLNPTWDNTDPLIWTALEVNVAVLVPCVVPIRQLFAQIRIAPLDGSNLKKSKYVAHLDLSSPASCTTDVESQQPRIIQTTLSRDLSMLLKSPTFDVTTKKLSIGSESVYSCDEVEGLPSHPKPEDLLQTQKHGVVMAKEMGMEVESDFQEDMARTGDNSIGMYRSFHIEPCWASPTSVPDYQRPLAQQATTSGQAPLRQQLARQSDSSIKRSRKEAVQRLMQTKRRPDHRAPPPPPLPMPAYQLGWV</sequence>